<organism evidence="1 2">
    <name type="scientific">Triplophysa tibetana</name>
    <dbReference type="NCBI Taxonomy" id="1572043"/>
    <lineage>
        <taxon>Eukaryota</taxon>
        <taxon>Metazoa</taxon>
        <taxon>Chordata</taxon>
        <taxon>Craniata</taxon>
        <taxon>Vertebrata</taxon>
        <taxon>Euteleostomi</taxon>
        <taxon>Actinopterygii</taxon>
        <taxon>Neopterygii</taxon>
        <taxon>Teleostei</taxon>
        <taxon>Ostariophysi</taxon>
        <taxon>Cypriniformes</taxon>
        <taxon>Nemacheilidae</taxon>
        <taxon>Triplophysa</taxon>
    </lineage>
</organism>
<dbReference type="AlphaFoldDB" id="A0A5A9NJI2"/>
<evidence type="ECO:0000313" key="2">
    <source>
        <dbReference type="Proteomes" id="UP000324632"/>
    </source>
</evidence>
<sequence length="140" mass="15716">MDSDLCPQSLISLSSAQRRGLIYHRTNATGQWAFDEIVGGIRSDKSTSIHAAVNKVTTEGLQEGERGQRVLNTTRHHRIRHHRSLAGTRSSLKLKTQTADFVIMEFGGFEEAVKISPLTPRAESLPLQHRPRRQKPLQPL</sequence>
<dbReference type="Proteomes" id="UP000324632">
    <property type="component" value="Chromosome 16"/>
</dbReference>
<reference evidence="1 2" key="1">
    <citation type="journal article" date="2019" name="Mol. Ecol. Resour.">
        <title>Chromosome-level genome assembly of Triplophysa tibetana, a fish adapted to the harsh high-altitude environment of the Tibetan Plateau.</title>
        <authorList>
            <person name="Yang X."/>
            <person name="Liu H."/>
            <person name="Ma Z."/>
            <person name="Zou Y."/>
            <person name="Zou M."/>
            <person name="Mao Y."/>
            <person name="Li X."/>
            <person name="Wang H."/>
            <person name="Chen T."/>
            <person name="Wang W."/>
            <person name="Yang R."/>
        </authorList>
    </citation>
    <scope>NUCLEOTIDE SEQUENCE [LARGE SCALE GENOMIC DNA]</scope>
    <source>
        <strain evidence="1">TTIB1903HZAU</strain>
        <tissue evidence="1">Muscle</tissue>
    </source>
</reference>
<proteinExistence type="predicted"/>
<accession>A0A5A9NJI2</accession>
<comment type="caution">
    <text evidence="1">The sequence shown here is derived from an EMBL/GenBank/DDBJ whole genome shotgun (WGS) entry which is preliminary data.</text>
</comment>
<keyword evidence="2" id="KW-1185">Reference proteome</keyword>
<evidence type="ECO:0000313" key="1">
    <source>
        <dbReference type="EMBL" id="KAA0709940.1"/>
    </source>
</evidence>
<gene>
    <name evidence="1" type="ORF">E1301_Tti020264</name>
</gene>
<dbReference type="EMBL" id="SOYY01000016">
    <property type="protein sequence ID" value="KAA0709940.1"/>
    <property type="molecule type" value="Genomic_DNA"/>
</dbReference>
<protein>
    <submittedName>
        <fullName evidence="1">Uncharacterized protein</fullName>
    </submittedName>
</protein>
<name>A0A5A9NJI2_9TELE</name>